<evidence type="ECO:0000256" key="8">
    <source>
        <dbReference type="ARBA" id="ARBA00022694"/>
    </source>
</evidence>
<dbReference type="PANTHER" id="PTHR11135:SF2">
    <property type="entry name" value="ELONGATOR COMPLEX PROTEIN 3"/>
    <property type="match status" value="1"/>
</dbReference>
<feature type="region of interest" description="Disordered" evidence="16">
    <location>
        <begin position="1"/>
        <end position="20"/>
    </location>
</feature>
<evidence type="ECO:0000256" key="10">
    <source>
        <dbReference type="ARBA" id="ARBA00022884"/>
    </source>
</evidence>
<feature type="domain" description="Elp3/MiaA/NifB-like radical SAM core" evidence="18">
    <location>
        <begin position="162"/>
        <end position="421"/>
    </location>
</feature>
<evidence type="ECO:0000256" key="17">
    <source>
        <dbReference type="SAM" id="Phobius"/>
    </source>
</evidence>
<dbReference type="Pfam" id="PF04055">
    <property type="entry name" value="Radical_SAM"/>
    <property type="match status" value="1"/>
</dbReference>
<feature type="compositionally biased region" description="Basic and acidic residues" evidence="16">
    <location>
        <begin position="486"/>
        <end position="496"/>
    </location>
</feature>
<dbReference type="InterPro" id="IPR016181">
    <property type="entry name" value="Acyl_CoA_acyltransferase"/>
</dbReference>
<dbReference type="SFLD" id="SFLDG01086">
    <property type="entry name" value="elongater_protein-like"/>
    <property type="match status" value="1"/>
</dbReference>
<accession>A0ABR1G1K5</accession>
<dbReference type="Pfam" id="PF16199">
    <property type="entry name" value="Radical_SAM_C"/>
    <property type="match status" value="1"/>
</dbReference>
<evidence type="ECO:0000256" key="11">
    <source>
        <dbReference type="ARBA" id="ARBA00023004"/>
    </source>
</evidence>
<organism evidence="19 20">
    <name type="scientific">Aureococcus anophagefferens</name>
    <name type="common">Harmful bloom alga</name>
    <dbReference type="NCBI Taxonomy" id="44056"/>
    <lineage>
        <taxon>Eukaryota</taxon>
        <taxon>Sar</taxon>
        <taxon>Stramenopiles</taxon>
        <taxon>Ochrophyta</taxon>
        <taxon>Pelagophyceae</taxon>
        <taxon>Pelagomonadales</taxon>
        <taxon>Pelagomonadaceae</taxon>
        <taxon>Aureococcus</taxon>
    </lineage>
</organism>
<proteinExistence type="inferred from homology"/>
<dbReference type="InterPro" id="IPR034687">
    <property type="entry name" value="ELP3-like"/>
</dbReference>
<evidence type="ECO:0000256" key="3">
    <source>
        <dbReference type="ARBA" id="ARBA00005494"/>
    </source>
</evidence>
<dbReference type="SFLD" id="SFLDF00344">
    <property type="entry name" value="ELP3-like"/>
    <property type="match status" value="1"/>
</dbReference>
<dbReference type="GO" id="GO:0016301">
    <property type="term" value="F:kinase activity"/>
    <property type="evidence" value="ECO:0007669"/>
    <property type="project" value="UniProtKB-KW"/>
</dbReference>
<evidence type="ECO:0000313" key="20">
    <source>
        <dbReference type="Proteomes" id="UP001363151"/>
    </source>
</evidence>
<evidence type="ECO:0000256" key="4">
    <source>
        <dbReference type="ARBA" id="ARBA00022485"/>
    </source>
</evidence>
<evidence type="ECO:0000256" key="13">
    <source>
        <dbReference type="ARBA" id="ARBA00023315"/>
    </source>
</evidence>
<evidence type="ECO:0000256" key="14">
    <source>
        <dbReference type="ARBA" id="ARBA00044771"/>
    </source>
</evidence>
<gene>
    <name evidence="19" type="ORF">SO694_00017027</name>
</gene>
<keyword evidence="6" id="KW-0808">Transferase</keyword>
<keyword evidence="20" id="KW-1185">Reference proteome</keyword>
<name>A0ABR1G1K5_AURAN</name>
<keyword evidence="17" id="KW-0472">Membrane</keyword>
<reference evidence="19 20" key="1">
    <citation type="submission" date="2024-03" db="EMBL/GenBank/DDBJ databases">
        <title>Aureococcus anophagefferens CCMP1851 and Kratosvirus quantuckense: Draft genome of a second virus-susceptible host strain in the model system.</title>
        <authorList>
            <person name="Chase E."/>
            <person name="Truchon A.R."/>
            <person name="Schepens W."/>
            <person name="Wilhelm S.W."/>
        </authorList>
    </citation>
    <scope>NUCLEOTIDE SEQUENCE [LARGE SCALE GENOMIC DNA]</scope>
    <source>
        <strain evidence="19 20">CCMP1851</strain>
    </source>
</reference>
<dbReference type="InterPro" id="IPR032432">
    <property type="entry name" value="Radical_SAM_C"/>
</dbReference>
<keyword evidence="11" id="KW-0408">Iron</keyword>
<evidence type="ECO:0000313" key="19">
    <source>
        <dbReference type="EMBL" id="KAK7242458.1"/>
    </source>
</evidence>
<protein>
    <recommendedName>
        <fullName evidence="14">tRNA carboxymethyluridine synthase</fullName>
        <ecNumber evidence="14">2.3.1.311</ecNumber>
    </recommendedName>
</protein>
<evidence type="ECO:0000256" key="5">
    <source>
        <dbReference type="ARBA" id="ARBA00022555"/>
    </source>
</evidence>
<feature type="region of interest" description="Disordered" evidence="16">
    <location>
        <begin position="484"/>
        <end position="538"/>
    </location>
</feature>
<dbReference type="InterPro" id="IPR006638">
    <property type="entry name" value="Elp3/MiaA/NifB-like_rSAM"/>
</dbReference>
<dbReference type="InterPro" id="IPR058240">
    <property type="entry name" value="rSAM_sf"/>
</dbReference>
<evidence type="ECO:0000256" key="2">
    <source>
        <dbReference type="ARBA" id="ARBA00005217"/>
    </source>
</evidence>
<evidence type="ECO:0000256" key="7">
    <source>
        <dbReference type="ARBA" id="ARBA00022691"/>
    </source>
</evidence>
<feature type="compositionally biased region" description="Basic residues" evidence="16">
    <location>
        <begin position="507"/>
        <end position="520"/>
    </location>
</feature>
<dbReference type="EC" id="2.3.1.311" evidence="14"/>
<comment type="caution">
    <text evidence="19">The sequence shown here is derived from an EMBL/GenBank/DDBJ whole genome shotgun (WGS) entry which is preliminary data.</text>
</comment>
<evidence type="ECO:0000256" key="12">
    <source>
        <dbReference type="ARBA" id="ARBA00023014"/>
    </source>
</evidence>
<dbReference type="SUPFAM" id="SSF102114">
    <property type="entry name" value="Radical SAM enzymes"/>
    <property type="match status" value="1"/>
</dbReference>
<evidence type="ECO:0000259" key="18">
    <source>
        <dbReference type="SMART" id="SM00729"/>
    </source>
</evidence>
<dbReference type="InterPro" id="IPR023404">
    <property type="entry name" value="rSAM_horseshoe"/>
</dbReference>
<keyword evidence="8" id="KW-0819">tRNA processing</keyword>
<comment type="similarity">
    <text evidence="3">Belongs to the ELP3 family.</text>
</comment>
<dbReference type="Proteomes" id="UP001363151">
    <property type="component" value="Unassembled WGS sequence"/>
</dbReference>
<keyword evidence="17" id="KW-0812">Transmembrane</keyword>
<keyword evidence="12" id="KW-0411">Iron-sulfur</keyword>
<dbReference type="InterPro" id="IPR039661">
    <property type="entry name" value="ELP3"/>
</dbReference>
<dbReference type="SUPFAM" id="SSF55729">
    <property type="entry name" value="Acyl-CoA N-acyltransferases (Nat)"/>
    <property type="match status" value="1"/>
</dbReference>
<evidence type="ECO:0000256" key="6">
    <source>
        <dbReference type="ARBA" id="ARBA00022679"/>
    </source>
</evidence>
<evidence type="ECO:0000256" key="16">
    <source>
        <dbReference type="SAM" id="MobiDB-lite"/>
    </source>
</evidence>
<evidence type="ECO:0000256" key="15">
    <source>
        <dbReference type="ARBA" id="ARBA00047372"/>
    </source>
</evidence>
<dbReference type="SMART" id="SM00729">
    <property type="entry name" value="Elp3"/>
    <property type="match status" value="1"/>
</dbReference>
<evidence type="ECO:0000256" key="1">
    <source>
        <dbReference type="ARBA" id="ARBA00001966"/>
    </source>
</evidence>
<dbReference type="EMBL" id="JBBJCI010000142">
    <property type="protein sequence ID" value="KAK7242458.1"/>
    <property type="molecule type" value="Genomic_DNA"/>
</dbReference>
<comment type="cofactor">
    <cofactor evidence="1">
        <name>[4Fe-4S] cluster</name>
        <dbReference type="ChEBI" id="CHEBI:49883"/>
    </cofactor>
</comment>
<keyword evidence="10" id="KW-0694">RNA-binding</keyword>
<comment type="catalytic activity">
    <reaction evidence="15">
        <text>uridine(34) in tRNA + acetyl-CoA + S-adenosyl-L-methionine + H2O = 5-(carboxymethyl)uridine(34) in tRNA + 5'-deoxyadenosine + L-methionine + CoA + 2 H(+)</text>
        <dbReference type="Rhea" id="RHEA:61020"/>
        <dbReference type="Rhea" id="RHEA-COMP:10407"/>
        <dbReference type="Rhea" id="RHEA-COMP:11727"/>
        <dbReference type="ChEBI" id="CHEBI:15377"/>
        <dbReference type="ChEBI" id="CHEBI:15378"/>
        <dbReference type="ChEBI" id="CHEBI:17319"/>
        <dbReference type="ChEBI" id="CHEBI:57287"/>
        <dbReference type="ChEBI" id="CHEBI:57288"/>
        <dbReference type="ChEBI" id="CHEBI:57844"/>
        <dbReference type="ChEBI" id="CHEBI:59789"/>
        <dbReference type="ChEBI" id="CHEBI:65315"/>
        <dbReference type="ChEBI" id="CHEBI:74882"/>
        <dbReference type="EC" id="2.3.1.311"/>
    </reaction>
    <physiologicalReaction direction="left-to-right" evidence="15">
        <dbReference type="Rhea" id="RHEA:61021"/>
    </physiologicalReaction>
</comment>
<feature type="transmembrane region" description="Helical" evidence="17">
    <location>
        <begin position="696"/>
        <end position="718"/>
    </location>
</feature>
<keyword evidence="9" id="KW-0479">Metal-binding</keyword>
<keyword evidence="19" id="KW-0418">Kinase</keyword>
<keyword evidence="7" id="KW-0949">S-adenosyl-L-methionine</keyword>
<keyword evidence="17" id="KW-1133">Transmembrane helix</keyword>
<dbReference type="SFLD" id="SFLDS00029">
    <property type="entry name" value="Radical_SAM"/>
    <property type="match status" value="1"/>
</dbReference>
<keyword evidence="4" id="KW-0004">4Fe-4S</keyword>
<sequence>MNVAASADASAPCGGGGGDVEDLMEPGDVVGVVDSVRSLAPFADAGERALHYENESVEDIYKRWDDLVKPEDMDGFQRMVLGLLDAGVPGSERALAAALAPLRKKYKLAPRKAQLLHAYRSLLSTGHLDKRCVPLEEVLTTKASKSQSGVLVVTVLTSPYPSVAGGKKQRFSCKWNCYYCPNEPGQPRSYLRDEPAVLRANQNQFDAVMQFTERCATLAQNGHPVDKVELLVLGGTWASYPLEYREAFCRDLYYAANTFWQRADKRPRRSLLEEQTLNESAATKIIGLTLETRPDTIDEDEIRLLRSYGCTRVQLGVQHVDAAVLDRVNRGHGRAETATALRLLKDACYKVDIHLMPNLPGATPAVDLAMFDAVLYDEDLQADQWKIYPCEVTPWTVIKKWFDEGSYVPYAEDALVELLMDVKSRVHPWIRLNRVVRDIPSNYILGGVDAPNLREDILVAMRRRGLRCKCIRCREVGDIGGLNQLGEKHGARDANRGGEGLAETKGAKGRMTKSQRRASRKGGEKARAKNLGRSRANRDGVLARRSGEKLVRGAVLTRRFYRASGGDEHFLSFETRDQHTIFGFVRLRLPDSKAAPAAAFESLRDCALIRELHVYGQLAPAATKSTRLASRLFDSQQHRGFGRRLMEDAEAIAAHAGFRKIAVIAGIGTRDYYRRMGYVLVPDGGYLIKDLATPPFFAKLALAYAAILAFAVAVVLFGGDADGATPLRGLVLR</sequence>
<dbReference type="Gene3D" id="3.80.30.20">
    <property type="entry name" value="tm_1862 like domain"/>
    <property type="match status" value="1"/>
</dbReference>
<dbReference type="Gene3D" id="3.40.630.30">
    <property type="match status" value="1"/>
</dbReference>
<comment type="pathway">
    <text evidence="2">tRNA modification.</text>
</comment>
<dbReference type="PANTHER" id="PTHR11135">
    <property type="entry name" value="HISTONE ACETYLTRANSFERASE-RELATED"/>
    <property type="match status" value="1"/>
</dbReference>
<keyword evidence="5" id="KW-0820">tRNA-binding</keyword>
<evidence type="ECO:0000256" key="9">
    <source>
        <dbReference type="ARBA" id="ARBA00022723"/>
    </source>
</evidence>
<keyword evidence="13" id="KW-0012">Acyltransferase</keyword>
<dbReference type="InterPro" id="IPR007197">
    <property type="entry name" value="rSAM"/>
</dbReference>